<sequence>VYNSVGIGTTNPQAPLDIAKTFNGGGTTWNPFQRYTLTTTQAGANAVQEWYNTNDAYVMAQIGVMPGGGYDVPEFSIRVSNVAHALQDRLRINELGDIGIGTTSPDEKLDVEGTGVVFQNNIALGTMNFKLKSQGDTFMQFWNDNLSEWTIGEDQFLDPISDAFIFSSRDTARMMVLTQDGNIGINSSNPAEKLEVVGNFNLTGYALIDGYNLNRSALELYLKDQTEGLDTFNRTYDNVVNGSVVDFLHGHSNLSAGNGSSEIFVDDTGKITVRSFIVGDGTSPVTIGDTVSLSFANQDGLIVKGKLEAQLWFYMHEDAFLYDGKRMRDTSNNGMGIYTKTTTQGSDGGMITLGTISHSLLIVENGDRNFNFAHPVQPDPTLFVHSNKQNTSEWISLAHDQTNAILGWGAGALNLNGGNGKVIIGSDSSPTYPLEVMGNESNISAFFSSQISATGYITRTSIWEQSWGSVWDYIKPNTQLKNQISGKINHELMTPNVITHTYQEKVGETSNITTIQSIDAETNKTITETVNMTILIYQTKQVEGVLLDDLIAKHEQALYELKQDNDLLKSELCKKDITYAWC</sequence>
<evidence type="ECO:0008006" key="2">
    <source>
        <dbReference type="Google" id="ProtNLM"/>
    </source>
</evidence>
<organism evidence="1">
    <name type="scientific">marine sediment metagenome</name>
    <dbReference type="NCBI Taxonomy" id="412755"/>
    <lineage>
        <taxon>unclassified sequences</taxon>
        <taxon>metagenomes</taxon>
        <taxon>ecological metagenomes</taxon>
    </lineage>
</organism>
<evidence type="ECO:0000313" key="1">
    <source>
        <dbReference type="EMBL" id="KKL61724.1"/>
    </source>
</evidence>
<name>A0A0F9DJ85_9ZZZZ</name>
<accession>A0A0F9DJ85</accession>
<feature type="non-terminal residue" evidence="1">
    <location>
        <position position="1"/>
    </location>
</feature>
<proteinExistence type="predicted"/>
<dbReference type="AlphaFoldDB" id="A0A0F9DJ85"/>
<dbReference type="EMBL" id="LAZR01028729">
    <property type="protein sequence ID" value="KKL61724.1"/>
    <property type="molecule type" value="Genomic_DNA"/>
</dbReference>
<gene>
    <name evidence="1" type="ORF">LCGC14_2192430</name>
</gene>
<protein>
    <recommendedName>
        <fullName evidence="2">Peptidase S74 domain-containing protein</fullName>
    </recommendedName>
</protein>
<comment type="caution">
    <text evidence="1">The sequence shown here is derived from an EMBL/GenBank/DDBJ whole genome shotgun (WGS) entry which is preliminary data.</text>
</comment>
<reference evidence="1" key="1">
    <citation type="journal article" date="2015" name="Nature">
        <title>Complex archaea that bridge the gap between prokaryotes and eukaryotes.</title>
        <authorList>
            <person name="Spang A."/>
            <person name="Saw J.H."/>
            <person name="Jorgensen S.L."/>
            <person name="Zaremba-Niedzwiedzka K."/>
            <person name="Martijn J."/>
            <person name="Lind A.E."/>
            <person name="van Eijk R."/>
            <person name="Schleper C."/>
            <person name="Guy L."/>
            <person name="Ettema T.J."/>
        </authorList>
    </citation>
    <scope>NUCLEOTIDE SEQUENCE</scope>
</reference>